<proteinExistence type="predicted"/>
<dbReference type="Proteomes" id="UP000251314">
    <property type="component" value="Unassembled WGS sequence"/>
</dbReference>
<gene>
    <name evidence="4" type="ORF">PC110_g17547</name>
    <name evidence="2" type="ORF">PC117_g17810</name>
    <name evidence="3" type="ORF">PC129_g14517</name>
</gene>
<dbReference type="Proteomes" id="UP000760860">
    <property type="component" value="Unassembled WGS sequence"/>
</dbReference>
<feature type="region of interest" description="Disordered" evidence="1">
    <location>
        <begin position="38"/>
        <end position="69"/>
    </location>
</feature>
<dbReference type="AlphaFoldDB" id="A0A329RMT2"/>
<dbReference type="VEuPathDB" id="FungiDB:PC110_g17547"/>
<feature type="compositionally biased region" description="Pro residues" evidence="1">
    <location>
        <begin position="55"/>
        <end position="66"/>
    </location>
</feature>
<evidence type="ECO:0000313" key="3">
    <source>
        <dbReference type="EMBL" id="KAG3214573.1"/>
    </source>
</evidence>
<dbReference type="OrthoDB" id="10518914at2759"/>
<name>A0A329RMT2_9STRA</name>
<sequence>MHSLEIIRLNLNKEPVKPYKLRTLLVVPGFRKDVAAAQTSEEKSLTKSSSMTALPLPPDPGLPLEPPSKKPAHRIIVSSVLGFVRSGLSPLHGNLRGHIQSYLGGRDGLLM</sequence>
<organism evidence="4 5">
    <name type="scientific">Phytophthora cactorum</name>
    <dbReference type="NCBI Taxonomy" id="29920"/>
    <lineage>
        <taxon>Eukaryota</taxon>
        <taxon>Sar</taxon>
        <taxon>Stramenopiles</taxon>
        <taxon>Oomycota</taxon>
        <taxon>Peronosporomycetes</taxon>
        <taxon>Peronosporales</taxon>
        <taxon>Peronosporaceae</taxon>
        <taxon>Phytophthora</taxon>
    </lineage>
</organism>
<dbReference type="EMBL" id="RCMK01000687">
    <property type="protein sequence ID" value="KAG2916173.1"/>
    <property type="molecule type" value="Genomic_DNA"/>
</dbReference>
<protein>
    <submittedName>
        <fullName evidence="4">Uncharacterized protein</fullName>
    </submittedName>
</protein>
<comment type="caution">
    <text evidence="4">The sequence shown here is derived from an EMBL/GenBank/DDBJ whole genome shotgun (WGS) entry which is preliminary data.</text>
</comment>
<evidence type="ECO:0000256" key="1">
    <source>
        <dbReference type="SAM" id="MobiDB-lite"/>
    </source>
</evidence>
<keyword evidence="5" id="KW-1185">Reference proteome</keyword>
<reference evidence="4 5" key="1">
    <citation type="submission" date="2018-01" db="EMBL/GenBank/DDBJ databases">
        <title>Draft genome of the strawberry crown rot pathogen Phytophthora cactorum.</title>
        <authorList>
            <person name="Armitage A.D."/>
            <person name="Lysoe E."/>
            <person name="Nellist C.F."/>
            <person name="Harrison R.J."/>
            <person name="Brurberg M.B."/>
        </authorList>
    </citation>
    <scope>NUCLEOTIDE SEQUENCE [LARGE SCALE GENOMIC DNA]</scope>
    <source>
        <strain evidence="4 5">10300</strain>
    </source>
</reference>
<evidence type="ECO:0000313" key="4">
    <source>
        <dbReference type="EMBL" id="RAW26047.1"/>
    </source>
</evidence>
<dbReference type="EMBL" id="MJFZ01000687">
    <property type="protein sequence ID" value="RAW26047.1"/>
    <property type="molecule type" value="Genomic_DNA"/>
</dbReference>
<reference evidence="3" key="2">
    <citation type="submission" date="2018-05" db="EMBL/GenBank/DDBJ databases">
        <title>Effector identification in a new, highly contiguous assembly of the strawberry crown rot pathogen Phytophthora cactorum.</title>
        <authorList>
            <person name="Armitage A.D."/>
            <person name="Nellist C.F."/>
            <person name="Bates H."/>
            <person name="Vickerstaff R.J."/>
            <person name="Harrison R.J."/>
        </authorList>
    </citation>
    <scope>NUCLEOTIDE SEQUENCE</scope>
    <source>
        <strain evidence="2">4040</strain>
        <strain evidence="3">P421</strain>
    </source>
</reference>
<dbReference type="EMBL" id="RCMV01000627">
    <property type="protein sequence ID" value="KAG3214573.1"/>
    <property type="molecule type" value="Genomic_DNA"/>
</dbReference>
<evidence type="ECO:0000313" key="5">
    <source>
        <dbReference type="Proteomes" id="UP000251314"/>
    </source>
</evidence>
<accession>A0A329RMT2</accession>
<dbReference type="Proteomes" id="UP000736787">
    <property type="component" value="Unassembled WGS sequence"/>
</dbReference>
<evidence type="ECO:0000313" key="2">
    <source>
        <dbReference type="EMBL" id="KAG2916173.1"/>
    </source>
</evidence>